<name>A0A8S5SFC4_9CAUD</name>
<dbReference type="EMBL" id="BK032580">
    <property type="protein sequence ID" value="DAF49330.1"/>
    <property type="molecule type" value="Genomic_DNA"/>
</dbReference>
<reference evidence="1" key="1">
    <citation type="journal article" date="2021" name="Proc. Natl. Acad. Sci. U.S.A.">
        <title>A Catalog of Tens of Thousands of Viruses from Human Metagenomes Reveals Hidden Associations with Chronic Diseases.</title>
        <authorList>
            <person name="Tisza M.J."/>
            <person name="Buck C.B."/>
        </authorList>
    </citation>
    <scope>NUCLEOTIDE SEQUENCE</scope>
    <source>
        <strain evidence="1">Ct3q24</strain>
    </source>
</reference>
<evidence type="ECO:0000313" key="1">
    <source>
        <dbReference type="EMBL" id="DAF49330.1"/>
    </source>
</evidence>
<protein>
    <submittedName>
        <fullName evidence="1">Uncharacterized protein</fullName>
    </submittedName>
</protein>
<organism evidence="1">
    <name type="scientific">Siphoviridae sp. ct3q24</name>
    <dbReference type="NCBI Taxonomy" id="2827772"/>
    <lineage>
        <taxon>Viruses</taxon>
        <taxon>Duplodnaviria</taxon>
        <taxon>Heunggongvirae</taxon>
        <taxon>Uroviricota</taxon>
        <taxon>Caudoviricetes</taxon>
    </lineage>
</organism>
<accession>A0A8S5SFC4</accession>
<sequence length="115" mass="13185">MLFLRPCIHWVNWFYLSRNIFFIKSILKQVKPPNCGFNCRKHGFTCESLTPFRISYIVIVDRGFAPGLWLRRFSLVPLESTLFQHILYSNSIKSIASHFIASVVTTGANGGNALF</sequence>
<proteinExistence type="predicted"/>